<proteinExistence type="predicted"/>
<name>A0A1D6LN35_MAIZE</name>
<protein>
    <submittedName>
        <fullName evidence="2">Silky1</fullName>
    </submittedName>
</protein>
<gene>
    <name evidence="2" type="ORF">ZEAMMB73_Zm00001d036425</name>
</gene>
<sequence>MCCARIRTLQVKHSHEAYKNLQQELVRFSLHTDDRSPLISLALVDRCVRLINPRASWTPLGHAGGPGVRVRGQHGRRRRLGRRGGGAGRRPAGHVRLPRGAQPAQPARHGLRLPRPPPGLAHPSPCWVVLLDPTAWQCKLVG</sequence>
<feature type="region of interest" description="Disordered" evidence="1">
    <location>
        <begin position="62"/>
        <end position="109"/>
    </location>
</feature>
<evidence type="ECO:0000313" key="2">
    <source>
        <dbReference type="EMBL" id="AQK80974.1"/>
    </source>
</evidence>
<accession>A0A1D6LN35</accession>
<evidence type="ECO:0000256" key="1">
    <source>
        <dbReference type="SAM" id="MobiDB-lite"/>
    </source>
</evidence>
<feature type="compositionally biased region" description="Basic residues" evidence="1">
    <location>
        <begin position="71"/>
        <end position="82"/>
    </location>
</feature>
<dbReference type="ExpressionAtlas" id="A0A1D6LN35">
    <property type="expression patterns" value="baseline and differential"/>
</dbReference>
<dbReference type="AlphaFoldDB" id="A0A1D6LN35"/>
<organism evidence="2">
    <name type="scientific">Zea mays</name>
    <name type="common">Maize</name>
    <dbReference type="NCBI Taxonomy" id="4577"/>
    <lineage>
        <taxon>Eukaryota</taxon>
        <taxon>Viridiplantae</taxon>
        <taxon>Streptophyta</taxon>
        <taxon>Embryophyta</taxon>
        <taxon>Tracheophyta</taxon>
        <taxon>Spermatophyta</taxon>
        <taxon>Magnoliopsida</taxon>
        <taxon>Liliopsida</taxon>
        <taxon>Poales</taxon>
        <taxon>Poaceae</taxon>
        <taxon>PACMAD clade</taxon>
        <taxon>Panicoideae</taxon>
        <taxon>Andropogonodae</taxon>
        <taxon>Andropogoneae</taxon>
        <taxon>Tripsacinae</taxon>
        <taxon>Zea</taxon>
    </lineage>
</organism>
<dbReference type="EMBL" id="CM000782">
    <property type="protein sequence ID" value="AQK80974.1"/>
    <property type="molecule type" value="Genomic_DNA"/>
</dbReference>
<reference evidence="2" key="1">
    <citation type="submission" date="2015-12" db="EMBL/GenBank/DDBJ databases">
        <title>Update maize B73 reference genome by single molecule sequencing technologies.</title>
        <authorList>
            <consortium name="Maize Genome Sequencing Project"/>
            <person name="Ware D."/>
        </authorList>
    </citation>
    <scope>NUCLEOTIDE SEQUENCE</scope>
    <source>
        <tissue evidence="2">Seedling</tissue>
    </source>
</reference>